<dbReference type="GO" id="GO:0051294">
    <property type="term" value="P:establishment of spindle orientation"/>
    <property type="evidence" value="ECO:0007669"/>
    <property type="project" value="TreeGrafter"/>
</dbReference>
<evidence type="ECO:0000313" key="2">
    <source>
        <dbReference type="EMBL" id="VDN95882.1"/>
    </source>
</evidence>
<protein>
    <submittedName>
        <fullName evidence="4">Lethal giant larvae homologue 2 domain-containing protein</fullName>
    </submittedName>
</protein>
<reference evidence="2 3" key="2">
    <citation type="submission" date="2018-11" db="EMBL/GenBank/DDBJ databases">
        <authorList>
            <consortium name="Pathogen Informatics"/>
        </authorList>
    </citation>
    <scope>NUCLEOTIDE SEQUENCE [LARGE SCALE GENOMIC DNA]</scope>
</reference>
<dbReference type="GO" id="GO:0005096">
    <property type="term" value="F:GTPase activator activity"/>
    <property type="evidence" value="ECO:0007669"/>
    <property type="project" value="TreeGrafter"/>
</dbReference>
<dbReference type="PRINTS" id="PR00962">
    <property type="entry name" value="LETHAL2GIANT"/>
</dbReference>
<dbReference type="GO" id="GO:0030866">
    <property type="term" value="P:cortical actin cytoskeleton organization"/>
    <property type="evidence" value="ECO:0007669"/>
    <property type="project" value="TreeGrafter"/>
</dbReference>
<evidence type="ECO:0000313" key="4">
    <source>
        <dbReference type="WBParaSite" id="HNAJ_0000002201-mRNA-1"/>
    </source>
</evidence>
<proteinExistence type="predicted"/>
<dbReference type="PANTHER" id="PTHR10241">
    <property type="entry name" value="LETHAL 2 GIANT LARVAE PROTEIN"/>
    <property type="match status" value="1"/>
</dbReference>
<evidence type="ECO:0000256" key="1">
    <source>
        <dbReference type="SAM" id="MobiDB-lite"/>
    </source>
</evidence>
<gene>
    <name evidence="2" type="ORF">HNAJ_LOCUS23</name>
</gene>
<dbReference type="GO" id="GO:0030864">
    <property type="term" value="C:cortical actin cytoskeleton"/>
    <property type="evidence" value="ECO:0007669"/>
    <property type="project" value="TreeGrafter"/>
</dbReference>
<evidence type="ECO:0000313" key="3">
    <source>
        <dbReference type="Proteomes" id="UP000278807"/>
    </source>
</evidence>
<dbReference type="Proteomes" id="UP000278807">
    <property type="component" value="Unassembled WGS sequence"/>
</dbReference>
<feature type="compositionally biased region" description="Polar residues" evidence="1">
    <location>
        <begin position="388"/>
        <end position="399"/>
    </location>
</feature>
<feature type="region of interest" description="Disordered" evidence="1">
    <location>
        <begin position="386"/>
        <end position="418"/>
    </location>
</feature>
<organism evidence="4">
    <name type="scientific">Rodentolepis nana</name>
    <name type="common">Dwarf tapeworm</name>
    <name type="synonym">Hymenolepis nana</name>
    <dbReference type="NCBI Taxonomy" id="102285"/>
    <lineage>
        <taxon>Eukaryota</taxon>
        <taxon>Metazoa</taxon>
        <taxon>Spiralia</taxon>
        <taxon>Lophotrochozoa</taxon>
        <taxon>Platyhelminthes</taxon>
        <taxon>Cestoda</taxon>
        <taxon>Eucestoda</taxon>
        <taxon>Cyclophyllidea</taxon>
        <taxon>Hymenolepididae</taxon>
        <taxon>Rodentolepis</taxon>
    </lineage>
</organism>
<dbReference type="GO" id="GO:0032878">
    <property type="term" value="P:regulation of establishment or maintenance of cell polarity"/>
    <property type="evidence" value="ECO:0007669"/>
    <property type="project" value="TreeGrafter"/>
</dbReference>
<dbReference type="InterPro" id="IPR000664">
    <property type="entry name" value="Lethal2_giant"/>
</dbReference>
<dbReference type="STRING" id="102285.A0A0R3SZU2"/>
<accession>A0A0R3SZU2</accession>
<dbReference type="GO" id="GO:0005886">
    <property type="term" value="C:plasma membrane"/>
    <property type="evidence" value="ECO:0007669"/>
    <property type="project" value="TreeGrafter"/>
</dbReference>
<dbReference type="AlphaFoldDB" id="A0A0R3SZU2"/>
<reference evidence="4" key="1">
    <citation type="submission" date="2017-02" db="UniProtKB">
        <authorList>
            <consortium name="WormBaseParasite"/>
        </authorList>
    </citation>
    <scope>IDENTIFICATION</scope>
</reference>
<name>A0A0R3SZU2_RODNA</name>
<keyword evidence="3" id="KW-1185">Reference proteome</keyword>
<dbReference type="OrthoDB" id="19944at2759"/>
<dbReference type="EMBL" id="UZAE01000004">
    <property type="protein sequence ID" value="VDN95882.1"/>
    <property type="molecule type" value="Genomic_DNA"/>
</dbReference>
<sequence length="800" mass="85271">MRSSTGLVFPPLSSQSPPGKVLCEEELVAVDLLTPGWPIFELPYLNCLHASSLTAYGLFTQVDPVFLEGLESISGKGDAAGRAPNAPGISTRPWPIKGGYGMGSPNCNNDSLIPSNDLLITGHENGVVQFWRLGAGYYARKIFSLFTGSLFEGEFGPDSLGDANRGVDGETEPWPPFRLVGLFDPFMDDVRAAIKVIQLVDRTLVIGGAAGQVSVWQILASKPTMITLDIPIAIEVPGFRWKGHAPLTLRQQQSDTSQRLLGNSLFPIALALCQPPSPVTCLSVCELNDKSGGSSNQQQNASESSFGVLVGIGSAHGFALLHIKQEAPGQATGRSFTANLVLHHSTIPANAEALEEASIGDGWARRRTRELKNSLRDSFRRLKRMKSGRSTINSPSAAPTVSVKPVTAGSPPVAPKFNDSARVGLRKSVTRSTSGATRNIQLRGSLRASASRIQGDSVDVSMNHFPTGGEREICDRPTATANTALVRCMTFGPPLHHRLRPPTASSTNTVGAAGNSTGAVETPHLLASFFAGTNGGAAIVYALFADDPKRPARISSRQATQVQLQHRAPIVTLRLIDTKTHCPLISSSIYLPTFSARHHTSSHHSQQPPPHLIVISEEQVRLFALPSISLKQKARITAKDGFRIKSGDIIAFGQTSGERNAGLYGIEFDCVFTNNGGQAVVLSVPHLRRRDTIAMLGGSDVLEMNSILFATAASTQPKIIGAPSLGVYQIAPGQLAMFDVILAGQRCSALGAPYQTVNQAHRTGPHNTPSPSPRLKQRLIKARADTGARSSPSRANGTGV</sequence>
<dbReference type="GO" id="GO:0008593">
    <property type="term" value="P:regulation of Notch signaling pathway"/>
    <property type="evidence" value="ECO:0007669"/>
    <property type="project" value="TreeGrafter"/>
</dbReference>
<dbReference type="GO" id="GO:0019905">
    <property type="term" value="F:syntaxin binding"/>
    <property type="evidence" value="ECO:0007669"/>
    <property type="project" value="TreeGrafter"/>
</dbReference>
<dbReference type="PANTHER" id="PTHR10241:SF29">
    <property type="entry name" value="LETHAL(2) GIANT LARVAE PROTEIN"/>
    <property type="match status" value="1"/>
</dbReference>
<dbReference type="WBParaSite" id="HNAJ_0000002201-mRNA-1">
    <property type="protein sequence ID" value="HNAJ_0000002201-mRNA-1"/>
    <property type="gene ID" value="HNAJ_0000002201"/>
</dbReference>
<dbReference type="GO" id="GO:0045159">
    <property type="term" value="F:myosin II binding"/>
    <property type="evidence" value="ECO:0007669"/>
    <property type="project" value="TreeGrafter"/>
</dbReference>
<dbReference type="GO" id="GO:0006893">
    <property type="term" value="P:Golgi to plasma membrane transport"/>
    <property type="evidence" value="ECO:0007669"/>
    <property type="project" value="TreeGrafter"/>
</dbReference>